<evidence type="ECO:0000256" key="1">
    <source>
        <dbReference type="SAM" id="MobiDB-lite"/>
    </source>
</evidence>
<protein>
    <submittedName>
        <fullName evidence="2">Uncharacterized protein</fullName>
    </submittedName>
</protein>
<gene>
    <name evidence="2" type="ORF">Q604_UNBC07401G0001</name>
</gene>
<organism evidence="2">
    <name type="scientific">human gut metagenome</name>
    <dbReference type="NCBI Taxonomy" id="408170"/>
    <lineage>
        <taxon>unclassified sequences</taxon>
        <taxon>metagenomes</taxon>
        <taxon>organismal metagenomes</taxon>
    </lineage>
</organism>
<dbReference type="EMBL" id="AZMM01007401">
    <property type="protein sequence ID" value="ETJ38497.1"/>
    <property type="molecule type" value="Genomic_DNA"/>
</dbReference>
<feature type="non-terminal residue" evidence="2">
    <location>
        <position position="1"/>
    </location>
</feature>
<name>W1Y7J6_9ZZZZ</name>
<comment type="caution">
    <text evidence="2">The sequence shown here is derived from an EMBL/GenBank/DDBJ whole genome shotgun (WGS) entry which is preliminary data.</text>
</comment>
<proteinExistence type="predicted"/>
<evidence type="ECO:0000313" key="2">
    <source>
        <dbReference type="EMBL" id="ETJ38497.1"/>
    </source>
</evidence>
<reference evidence="2" key="1">
    <citation type="submission" date="2013-12" db="EMBL/GenBank/DDBJ databases">
        <title>A Varibaculum cambriense genome reconstructed from a premature infant gut community with otherwise low bacterial novelty that shifts toward anaerobic metabolism during the third week of life.</title>
        <authorList>
            <person name="Brown C.T."/>
            <person name="Sharon I."/>
            <person name="Thomas B.C."/>
            <person name="Castelle C.J."/>
            <person name="Morowitz M.J."/>
            <person name="Banfield J.F."/>
        </authorList>
    </citation>
    <scope>NUCLEOTIDE SEQUENCE</scope>
</reference>
<sequence>EPRVAVHRATGHRHPIGLVLPHPHELGTDLRKINEDHLAKGVGGDGGDPTRAGDSLVIHSWSAQ</sequence>
<dbReference type="AlphaFoldDB" id="W1Y7J6"/>
<accession>W1Y7J6</accession>
<feature type="region of interest" description="Disordered" evidence="1">
    <location>
        <begin position="38"/>
        <end position="64"/>
    </location>
</feature>